<feature type="transmembrane region" description="Helical" evidence="1">
    <location>
        <begin position="70"/>
        <end position="91"/>
    </location>
</feature>
<keyword evidence="1" id="KW-1133">Transmembrane helix</keyword>
<dbReference type="SUPFAM" id="SSF54106">
    <property type="entry name" value="LysM domain"/>
    <property type="match status" value="1"/>
</dbReference>
<name>A0A1F5YMW4_9BACT</name>
<accession>A0A1F5YMW4</accession>
<dbReference type="Gene3D" id="3.10.350.10">
    <property type="entry name" value="LysM domain"/>
    <property type="match status" value="1"/>
</dbReference>
<organism evidence="3 4">
    <name type="scientific">Candidatus Gottesmanbacteria bacterium RBG_16_52_11</name>
    <dbReference type="NCBI Taxonomy" id="1798374"/>
    <lineage>
        <taxon>Bacteria</taxon>
        <taxon>Candidatus Gottesmaniibacteriota</taxon>
    </lineage>
</organism>
<keyword evidence="1" id="KW-0472">Membrane</keyword>
<dbReference type="EMBL" id="MFJD01000015">
    <property type="protein sequence ID" value="OGG01495.1"/>
    <property type="molecule type" value="Genomic_DNA"/>
</dbReference>
<evidence type="ECO:0000313" key="4">
    <source>
        <dbReference type="Proteomes" id="UP000178448"/>
    </source>
</evidence>
<dbReference type="SMART" id="SM00257">
    <property type="entry name" value="LysM"/>
    <property type="match status" value="1"/>
</dbReference>
<dbReference type="CDD" id="cd00118">
    <property type="entry name" value="LysM"/>
    <property type="match status" value="1"/>
</dbReference>
<evidence type="ECO:0000256" key="1">
    <source>
        <dbReference type="SAM" id="Phobius"/>
    </source>
</evidence>
<dbReference type="PROSITE" id="PS51782">
    <property type="entry name" value="LYSM"/>
    <property type="match status" value="1"/>
</dbReference>
<evidence type="ECO:0000313" key="3">
    <source>
        <dbReference type="EMBL" id="OGG01495.1"/>
    </source>
</evidence>
<keyword evidence="1" id="KW-0812">Transmembrane</keyword>
<feature type="transmembrane region" description="Helical" evidence="1">
    <location>
        <begin position="265"/>
        <end position="289"/>
    </location>
</feature>
<evidence type="ECO:0000259" key="2">
    <source>
        <dbReference type="PROSITE" id="PS51782"/>
    </source>
</evidence>
<feature type="transmembrane region" description="Helical" evidence="1">
    <location>
        <begin position="17"/>
        <end position="36"/>
    </location>
</feature>
<dbReference type="Pfam" id="PF01476">
    <property type="entry name" value="LysM"/>
    <property type="match status" value="1"/>
</dbReference>
<reference evidence="3 4" key="1">
    <citation type="journal article" date="2016" name="Nat. Commun.">
        <title>Thousands of microbial genomes shed light on interconnected biogeochemical processes in an aquifer system.</title>
        <authorList>
            <person name="Anantharaman K."/>
            <person name="Brown C.T."/>
            <person name="Hug L.A."/>
            <person name="Sharon I."/>
            <person name="Castelle C.J."/>
            <person name="Probst A.J."/>
            <person name="Thomas B.C."/>
            <person name="Singh A."/>
            <person name="Wilkins M.J."/>
            <person name="Karaoz U."/>
            <person name="Brodie E.L."/>
            <person name="Williams K.H."/>
            <person name="Hubbard S.S."/>
            <person name="Banfield J.F."/>
        </authorList>
    </citation>
    <scope>NUCLEOTIDE SEQUENCE [LARGE SCALE GENOMIC DNA]</scope>
</reference>
<protein>
    <recommendedName>
        <fullName evidence="2">LysM domain-containing protein</fullName>
    </recommendedName>
</protein>
<feature type="transmembrane region" description="Helical" evidence="1">
    <location>
        <begin position="227"/>
        <end position="245"/>
    </location>
</feature>
<gene>
    <name evidence="3" type="ORF">A2Z33_00425</name>
</gene>
<feature type="domain" description="LysM" evidence="2">
    <location>
        <begin position="110"/>
        <end position="155"/>
    </location>
</feature>
<dbReference type="InterPro" id="IPR018392">
    <property type="entry name" value="LysM"/>
</dbReference>
<sequence>MAFVSAFPGELPVSIELYIRVAFWAIVVAGIFVVAFKLRGGRRDSRQLYDPGSMIIDYQPTGSGQPGRKVLRISLITLAFLFALGMTYMYYRNPQPAAEVEPEACSSGMTEYSVQDGDTLSSIGQAKGVDWTGIRAVGRDLVEPFTIFTGEVLCLPGDGYVAGQVFQETAEPETEIESSPAITSESQTAAEINPGQPEILQQEATVEPEPTRKSGGNWIGTVPWKPGLAILVFVLLVYVGWRYWIRGMPLPEATAPGKRPSFGTIVFWTVFVIILTLAVLAVMGAVWFMTNSPGT</sequence>
<dbReference type="InterPro" id="IPR036779">
    <property type="entry name" value="LysM_dom_sf"/>
</dbReference>
<comment type="caution">
    <text evidence="3">The sequence shown here is derived from an EMBL/GenBank/DDBJ whole genome shotgun (WGS) entry which is preliminary data.</text>
</comment>
<dbReference type="Proteomes" id="UP000178448">
    <property type="component" value="Unassembled WGS sequence"/>
</dbReference>
<dbReference type="AlphaFoldDB" id="A0A1F5YMW4"/>
<proteinExistence type="predicted"/>